<accession>F0W929</accession>
<dbReference type="AlphaFoldDB" id="F0W929"/>
<feature type="transmembrane region" description="Helical" evidence="1">
    <location>
        <begin position="310"/>
        <end position="328"/>
    </location>
</feature>
<feature type="transmembrane region" description="Helical" evidence="1">
    <location>
        <begin position="490"/>
        <end position="510"/>
    </location>
</feature>
<dbReference type="CDD" id="cd00519">
    <property type="entry name" value="Lipase_3"/>
    <property type="match status" value="1"/>
</dbReference>
<keyword evidence="1" id="KW-1133">Transmembrane helix</keyword>
<dbReference type="InterPro" id="IPR029058">
    <property type="entry name" value="AB_hydrolase_fold"/>
</dbReference>
<feature type="transmembrane region" description="Helical" evidence="1">
    <location>
        <begin position="103"/>
        <end position="124"/>
    </location>
</feature>
<gene>
    <name evidence="3" type="primary">AlNc14C38G3300</name>
    <name evidence="3" type="ORF">ALNC14_037840</name>
</gene>
<feature type="transmembrane region" description="Helical" evidence="1">
    <location>
        <begin position="451"/>
        <end position="469"/>
    </location>
</feature>
<evidence type="ECO:0000256" key="1">
    <source>
        <dbReference type="SAM" id="Phobius"/>
    </source>
</evidence>
<sequence>MSWLRTLWQTESQPIAYAHAEDLTDDESSSALLAAHREKENSFRLTLAQTSEYASSELFRDNFEIQKRISRTFEHKKKGHMSESSDDNSIRPKIRLETLSSTLATSIVWIAYFAFVFALLLPYFQSEGYLLETTAFPGDICNKPTIWKSDQDLVPCIRIDTQHGNAIWSARVHDVLWYGGSINLHIEYDQVKMLAQRPTQVVDSEPFRWKSTTVLDFDWTLYDLIDGGVNKKKQVASEFNQTAWVRCFAKSGCQDTKLIEFPHESLNSESNGRKSYFIQVRFHGRYPNLISSPVIYKLSYPKASAIISELIIRAIFLAITILALPCWLRSVLRFSGAWSALLSAQRWTLFLGVVLLCWQNPIALIIESGYSTSPRTRELSECCQAFAEACFFVGWLHLVDHQSGKTIQKSLFGIILFIITSCMALPGLYITTTSVHTFGILFQNAFVMLEFFRLTMLLYWVFWAVQLSWTSASYLKSLSYMSTRYQQLSYRFLALESILILSYVFVMTIFRCWSLFQIWFLIGYDAFLQNAIENFLRLDIGQPSLGKFIFLSVYVYLLLYVHLPPICPTNGRMSRAASIQIREEKQFAHSSIARSQSFCIETAVWLLELSWQAYFDSPGQPSESGYGEVNLEPYGFELIAQLRNSAVDTHVLIAYNANMNRLVVAFRGTSSRQNWKSNLRFHQTVLWIKSMRANRRDDCKRRLKRILSKIPLFDMALPRVHSGFWRAYMTVRSDLKRVVRLLLDEHPGVSTYVTGHSMGGTLAILAAYDFTVDFAIAVEMYNFGGPRVGNPSFARDYNRHVPNSYRVVMDGDIVPGVPKFWGLYQHVGTEVALDLEGNLIVDPSFIEKKLQVGSKHKLATHPSRVYRSALALCFDKLVSENP</sequence>
<feature type="transmembrane region" description="Helical" evidence="1">
    <location>
        <begin position="516"/>
        <end position="532"/>
    </location>
</feature>
<feature type="transmembrane region" description="Helical" evidence="1">
    <location>
        <begin position="411"/>
        <end position="431"/>
    </location>
</feature>
<proteinExistence type="predicted"/>
<feature type="transmembrane region" description="Helical" evidence="1">
    <location>
        <begin position="544"/>
        <end position="563"/>
    </location>
</feature>
<dbReference type="Gene3D" id="3.40.50.1820">
    <property type="entry name" value="alpha/beta hydrolase"/>
    <property type="match status" value="1"/>
</dbReference>
<dbReference type="PANTHER" id="PTHR45856">
    <property type="entry name" value="ALPHA/BETA-HYDROLASES SUPERFAMILY PROTEIN"/>
    <property type="match status" value="1"/>
</dbReference>
<feature type="domain" description="Fungal lipase-type" evidence="2">
    <location>
        <begin position="663"/>
        <end position="819"/>
    </location>
</feature>
<feature type="transmembrane region" description="Helical" evidence="1">
    <location>
        <begin position="349"/>
        <end position="366"/>
    </location>
</feature>
<dbReference type="Pfam" id="PF01764">
    <property type="entry name" value="Lipase_3"/>
    <property type="match status" value="1"/>
</dbReference>
<name>F0W929_9STRA</name>
<keyword evidence="1" id="KW-0812">Transmembrane</keyword>
<reference evidence="3" key="1">
    <citation type="journal article" date="2011" name="PLoS Biol.">
        <title>Gene gain and loss during evolution of obligate parasitism in the white rust pathogen of Arabidopsis thaliana.</title>
        <authorList>
            <person name="Kemen E."/>
            <person name="Gardiner A."/>
            <person name="Schultz-Larsen T."/>
            <person name="Kemen A.C."/>
            <person name="Balmuth A.L."/>
            <person name="Robert-Seilaniantz A."/>
            <person name="Bailey K."/>
            <person name="Holub E."/>
            <person name="Studholme D.J."/>
            <person name="Maclean D."/>
            <person name="Jones J.D."/>
        </authorList>
    </citation>
    <scope>NUCLEOTIDE SEQUENCE</scope>
</reference>
<protein>
    <submittedName>
        <fullName evidence="3">Uncharacterized protein AlNc14C38G3300</fullName>
    </submittedName>
</protein>
<dbReference type="PANTHER" id="PTHR45856:SF11">
    <property type="entry name" value="FUNGAL LIPASE-LIKE DOMAIN-CONTAINING PROTEIN"/>
    <property type="match status" value="1"/>
</dbReference>
<dbReference type="EMBL" id="FR824083">
    <property type="protein sequence ID" value="CCA17641.1"/>
    <property type="molecule type" value="Genomic_DNA"/>
</dbReference>
<dbReference type="GO" id="GO:0006629">
    <property type="term" value="P:lipid metabolic process"/>
    <property type="evidence" value="ECO:0007669"/>
    <property type="project" value="InterPro"/>
</dbReference>
<evidence type="ECO:0000259" key="2">
    <source>
        <dbReference type="Pfam" id="PF01764"/>
    </source>
</evidence>
<keyword evidence="1" id="KW-0472">Membrane</keyword>
<evidence type="ECO:0000313" key="3">
    <source>
        <dbReference type="EMBL" id="CCA17641.1"/>
    </source>
</evidence>
<dbReference type="HOGENOM" id="CLU_016327_0_0_1"/>
<reference evidence="3" key="2">
    <citation type="submission" date="2011-02" db="EMBL/GenBank/DDBJ databases">
        <authorList>
            <person name="MacLean D."/>
        </authorList>
    </citation>
    <scope>NUCLEOTIDE SEQUENCE</scope>
</reference>
<organism evidence="3">
    <name type="scientific">Albugo laibachii Nc14</name>
    <dbReference type="NCBI Taxonomy" id="890382"/>
    <lineage>
        <taxon>Eukaryota</taxon>
        <taxon>Sar</taxon>
        <taxon>Stramenopiles</taxon>
        <taxon>Oomycota</taxon>
        <taxon>Peronosporomycetes</taxon>
        <taxon>Albuginales</taxon>
        <taxon>Albuginaceae</taxon>
        <taxon>Albugo</taxon>
    </lineage>
</organism>
<dbReference type="InterPro" id="IPR051218">
    <property type="entry name" value="Sec_MonoDiacylglyc_Lipase"/>
</dbReference>
<dbReference type="SUPFAM" id="SSF53474">
    <property type="entry name" value="alpha/beta-Hydrolases"/>
    <property type="match status" value="1"/>
</dbReference>
<dbReference type="InterPro" id="IPR002921">
    <property type="entry name" value="Fungal_lipase-type"/>
</dbReference>